<evidence type="ECO:0000256" key="2">
    <source>
        <dbReference type="SAM" id="Phobius"/>
    </source>
</evidence>
<comment type="caution">
    <text evidence="4">The sequence shown here is derived from an EMBL/GenBank/DDBJ whole genome shotgun (WGS) entry which is preliminary data.</text>
</comment>
<dbReference type="GeneID" id="66578592"/>
<evidence type="ECO:0000256" key="1">
    <source>
        <dbReference type="SAM" id="MobiDB-lite"/>
    </source>
</evidence>
<name>A0A395WDF8_9FIRM</name>
<evidence type="ECO:0000313" key="4">
    <source>
        <dbReference type="EMBL" id="RGU93787.1"/>
    </source>
</evidence>
<organism evidence="4 5">
    <name type="scientific">Holdemanella biformis</name>
    <dbReference type="NCBI Taxonomy" id="1735"/>
    <lineage>
        <taxon>Bacteria</taxon>
        <taxon>Bacillati</taxon>
        <taxon>Bacillota</taxon>
        <taxon>Erysipelotrichia</taxon>
        <taxon>Erysipelotrichales</taxon>
        <taxon>Erysipelotrichaceae</taxon>
        <taxon>Holdemanella</taxon>
    </lineage>
</organism>
<accession>A0A395WDF8</accession>
<keyword evidence="2" id="KW-0812">Transmembrane</keyword>
<evidence type="ECO:0000313" key="5">
    <source>
        <dbReference type="Proteomes" id="UP000265489"/>
    </source>
</evidence>
<feature type="signal peptide" evidence="3">
    <location>
        <begin position="1"/>
        <end position="25"/>
    </location>
</feature>
<keyword evidence="3" id="KW-0732">Signal</keyword>
<feature type="transmembrane region" description="Helical" evidence="2">
    <location>
        <begin position="49"/>
        <end position="70"/>
    </location>
</feature>
<dbReference type="Proteomes" id="UP000265489">
    <property type="component" value="Unassembled WGS sequence"/>
</dbReference>
<dbReference type="RefSeq" id="WP_118324562.1">
    <property type="nucleotide sequence ID" value="NZ_CATXNH010000055.1"/>
</dbReference>
<dbReference type="AlphaFoldDB" id="A0A395WDF8"/>
<keyword evidence="2" id="KW-0472">Membrane</keyword>
<proteinExistence type="predicted"/>
<sequence length="107" mass="12399">MKKTKSLTILLNVFAVLSLAYTCYAAIQAYNTFISYYSTNIDVLNLVMYMITTCYQSLCFSVLFYALGVFSENFKKPEESVVVEEKKEPKESEETKTVEENERKEEK</sequence>
<reference evidence="4 5" key="1">
    <citation type="submission" date="2018-08" db="EMBL/GenBank/DDBJ databases">
        <title>A genome reference for cultivated species of the human gut microbiota.</title>
        <authorList>
            <person name="Zou Y."/>
            <person name="Xue W."/>
            <person name="Luo G."/>
        </authorList>
    </citation>
    <scope>NUCLEOTIDE SEQUENCE [LARGE SCALE GENOMIC DNA]</scope>
    <source>
        <strain evidence="4 5">AF15-20</strain>
    </source>
</reference>
<dbReference type="EMBL" id="QRYQ01000002">
    <property type="protein sequence ID" value="RGU93787.1"/>
    <property type="molecule type" value="Genomic_DNA"/>
</dbReference>
<gene>
    <name evidence="4" type="ORF">DWW32_01895</name>
</gene>
<protein>
    <submittedName>
        <fullName evidence="4">Uncharacterized protein</fullName>
    </submittedName>
</protein>
<evidence type="ECO:0000256" key="3">
    <source>
        <dbReference type="SAM" id="SignalP"/>
    </source>
</evidence>
<keyword evidence="2" id="KW-1133">Transmembrane helix</keyword>
<feature type="chain" id="PRO_5017351274" evidence="3">
    <location>
        <begin position="26"/>
        <end position="107"/>
    </location>
</feature>
<feature type="region of interest" description="Disordered" evidence="1">
    <location>
        <begin position="79"/>
        <end position="107"/>
    </location>
</feature>